<gene>
    <name evidence="1" type="ORF">RF11_04502</name>
</gene>
<name>A0A0C2MBP0_THEKT</name>
<evidence type="ECO:0000313" key="2">
    <source>
        <dbReference type="Proteomes" id="UP000031668"/>
    </source>
</evidence>
<organism evidence="1 2">
    <name type="scientific">Thelohanellus kitauei</name>
    <name type="common">Myxosporean</name>
    <dbReference type="NCBI Taxonomy" id="669202"/>
    <lineage>
        <taxon>Eukaryota</taxon>
        <taxon>Metazoa</taxon>
        <taxon>Cnidaria</taxon>
        <taxon>Myxozoa</taxon>
        <taxon>Myxosporea</taxon>
        <taxon>Bivalvulida</taxon>
        <taxon>Platysporina</taxon>
        <taxon>Myxobolidae</taxon>
        <taxon>Thelohanellus</taxon>
    </lineage>
</organism>
<comment type="caution">
    <text evidence="1">The sequence shown here is derived from an EMBL/GenBank/DDBJ whole genome shotgun (WGS) entry which is preliminary data.</text>
</comment>
<sequence length="133" mass="15154">MPSDAFSARPYLKDVSIIFQNVFGVKFNTIDQSGITTLGVLYDQTSEEPLYFRTLDGNGLMPIPTTMVELIIRYRGVILDSPDLSTSNHPDILKFIEYFKSSQNLNEVKITQLRSEMAVSVERNRHKDHIKAD</sequence>
<protein>
    <submittedName>
        <fullName evidence="1">Uncharacterized protein</fullName>
    </submittedName>
</protein>
<reference evidence="1 2" key="1">
    <citation type="journal article" date="2014" name="Genome Biol. Evol.">
        <title>The genome of the myxosporean Thelohanellus kitauei shows adaptations to nutrient acquisition within its fish host.</title>
        <authorList>
            <person name="Yang Y."/>
            <person name="Xiong J."/>
            <person name="Zhou Z."/>
            <person name="Huo F."/>
            <person name="Miao W."/>
            <person name="Ran C."/>
            <person name="Liu Y."/>
            <person name="Zhang J."/>
            <person name="Feng J."/>
            <person name="Wang M."/>
            <person name="Wang M."/>
            <person name="Wang L."/>
            <person name="Yao B."/>
        </authorList>
    </citation>
    <scope>NUCLEOTIDE SEQUENCE [LARGE SCALE GENOMIC DNA]</scope>
    <source>
        <strain evidence="1">Wuqing</strain>
    </source>
</reference>
<proteinExistence type="predicted"/>
<accession>A0A0C2MBP0</accession>
<dbReference type="Proteomes" id="UP000031668">
    <property type="component" value="Unassembled WGS sequence"/>
</dbReference>
<evidence type="ECO:0000313" key="1">
    <source>
        <dbReference type="EMBL" id="KII64416.1"/>
    </source>
</evidence>
<dbReference type="AlphaFoldDB" id="A0A0C2MBP0"/>
<dbReference type="EMBL" id="JWZT01004279">
    <property type="protein sequence ID" value="KII64416.1"/>
    <property type="molecule type" value="Genomic_DNA"/>
</dbReference>
<keyword evidence="2" id="KW-1185">Reference proteome</keyword>